<dbReference type="Proteomes" id="UP000188174">
    <property type="component" value="Plasmid unnamed2"/>
</dbReference>
<name>A0ABN4X827_9HYPH</name>
<keyword evidence="8" id="KW-1185">Reference proteome</keyword>
<keyword evidence="2 4" id="KW-0479">Metal-binding</keyword>
<evidence type="ECO:0000259" key="6">
    <source>
        <dbReference type="PROSITE" id="PS51007"/>
    </source>
</evidence>
<proteinExistence type="predicted"/>
<protein>
    <submittedName>
        <fullName evidence="7">Cytochrome C</fullName>
    </submittedName>
</protein>
<reference evidence="7 8" key="1">
    <citation type="submission" date="2017-02" db="EMBL/GenBank/DDBJ databases">
        <authorList>
            <person name="Jeong S."/>
        </authorList>
    </citation>
    <scope>NUCLEOTIDE SEQUENCE [LARGE SCALE GENOMIC DNA]</scope>
    <source>
        <strain evidence="7 8">RMAR6-6</strain>
        <plasmid evidence="7 8">unnamed2</plasmid>
    </source>
</reference>
<evidence type="ECO:0000256" key="1">
    <source>
        <dbReference type="ARBA" id="ARBA00022617"/>
    </source>
</evidence>
<evidence type="ECO:0000256" key="3">
    <source>
        <dbReference type="ARBA" id="ARBA00023004"/>
    </source>
</evidence>
<dbReference type="PANTHER" id="PTHR35008:SF4">
    <property type="entry name" value="BLL4482 PROTEIN"/>
    <property type="match status" value="1"/>
</dbReference>
<dbReference type="RefSeq" id="WP_077294713.1">
    <property type="nucleotide sequence ID" value="NZ_CP019632.1"/>
</dbReference>
<keyword evidence="7" id="KW-0614">Plasmid</keyword>
<feature type="chain" id="PRO_5046492160" evidence="5">
    <location>
        <begin position="24"/>
        <end position="161"/>
    </location>
</feature>
<dbReference type="Gene3D" id="1.10.760.10">
    <property type="entry name" value="Cytochrome c-like domain"/>
    <property type="match status" value="1"/>
</dbReference>
<dbReference type="PANTHER" id="PTHR35008">
    <property type="entry name" value="BLL4482 PROTEIN-RELATED"/>
    <property type="match status" value="1"/>
</dbReference>
<evidence type="ECO:0000256" key="2">
    <source>
        <dbReference type="ARBA" id="ARBA00022723"/>
    </source>
</evidence>
<accession>A0ABN4X827</accession>
<sequence>MRRKLFFVSAIVVSVLSAIGAFAQQEDGKEKSQTVTFLGQPVTSKQIALGQRVYGEYCASCHGASLEGQPDWKRRLENGRMQAPPHDETGHTWHHSDQDLFDITKLGVGGVVAGYESDMPAFGDILSDKEITAALAFIKSTWPERQRDVQARISAKDGGAS</sequence>
<dbReference type="EMBL" id="CP019632">
    <property type="protein sequence ID" value="AQQ08135.1"/>
    <property type="molecule type" value="Genomic_DNA"/>
</dbReference>
<evidence type="ECO:0000256" key="5">
    <source>
        <dbReference type="SAM" id="SignalP"/>
    </source>
</evidence>
<evidence type="ECO:0000256" key="4">
    <source>
        <dbReference type="PROSITE-ProRule" id="PRU00433"/>
    </source>
</evidence>
<dbReference type="InterPro" id="IPR036909">
    <property type="entry name" value="Cyt_c-like_dom_sf"/>
</dbReference>
<evidence type="ECO:0000313" key="8">
    <source>
        <dbReference type="Proteomes" id="UP000188174"/>
    </source>
</evidence>
<dbReference type="Pfam" id="PF13442">
    <property type="entry name" value="Cytochrome_CBB3"/>
    <property type="match status" value="1"/>
</dbReference>
<feature type="domain" description="Cytochrome c" evidence="6">
    <location>
        <begin position="45"/>
        <end position="142"/>
    </location>
</feature>
<dbReference type="SUPFAM" id="SSF46626">
    <property type="entry name" value="Cytochrome c"/>
    <property type="match status" value="1"/>
</dbReference>
<feature type="signal peptide" evidence="5">
    <location>
        <begin position="1"/>
        <end position="23"/>
    </location>
</feature>
<dbReference type="PROSITE" id="PS51007">
    <property type="entry name" value="CYTC"/>
    <property type="match status" value="1"/>
</dbReference>
<organism evidence="7 8">
    <name type="scientific">Roseibium algicola</name>
    <dbReference type="NCBI Taxonomy" id="2857014"/>
    <lineage>
        <taxon>Bacteria</taxon>
        <taxon>Pseudomonadati</taxon>
        <taxon>Pseudomonadota</taxon>
        <taxon>Alphaproteobacteria</taxon>
        <taxon>Hyphomicrobiales</taxon>
        <taxon>Stappiaceae</taxon>
        <taxon>Roseibium</taxon>
    </lineage>
</organism>
<keyword evidence="3 4" id="KW-0408">Iron</keyword>
<keyword evidence="5" id="KW-0732">Signal</keyword>
<evidence type="ECO:0000313" key="7">
    <source>
        <dbReference type="EMBL" id="AQQ08135.1"/>
    </source>
</evidence>
<keyword evidence="1 4" id="KW-0349">Heme</keyword>
<geneLocation type="plasmid" evidence="7 8">
    <name>unnamed2</name>
</geneLocation>
<gene>
    <name evidence="7" type="ORF">B0E33_30375</name>
</gene>
<dbReference type="InterPro" id="IPR051459">
    <property type="entry name" value="Cytochrome_c-type_DH"/>
</dbReference>
<dbReference type="InterPro" id="IPR009056">
    <property type="entry name" value="Cyt_c-like_dom"/>
</dbReference>